<gene>
    <name evidence="19" type="ORF">J0S82_010274</name>
</gene>
<evidence type="ECO:0000256" key="5">
    <source>
        <dbReference type="ARBA" id="ARBA00022786"/>
    </source>
</evidence>
<evidence type="ECO:0000256" key="6">
    <source>
        <dbReference type="ARBA" id="ARBA00022829"/>
    </source>
</evidence>
<evidence type="ECO:0000256" key="12">
    <source>
        <dbReference type="ARBA" id="ARBA00044248"/>
    </source>
</evidence>
<keyword evidence="20" id="KW-1185">Reference proteome</keyword>
<keyword evidence="5" id="KW-0833">Ubl conjugation pathway</keyword>
<dbReference type="Proteomes" id="UP000700334">
    <property type="component" value="Unassembled WGS sequence"/>
</dbReference>
<proteinExistence type="predicted"/>
<keyword evidence="6" id="KW-0159">Chromosome partition</keyword>
<evidence type="ECO:0000256" key="16">
    <source>
        <dbReference type="PROSITE-ProRule" id="PRU10133"/>
    </source>
</evidence>
<dbReference type="InterPro" id="IPR016135">
    <property type="entry name" value="UBQ-conjugating_enzyme/RWD"/>
</dbReference>
<evidence type="ECO:0000256" key="10">
    <source>
        <dbReference type="ARBA" id="ARBA00044232"/>
    </source>
</evidence>
<dbReference type="InterPro" id="IPR023313">
    <property type="entry name" value="UBQ-conjugating_AS"/>
</dbReference>
<dbReference type="Gene3D" id="3.10.110.10">
    <property type="entry name" value="Ubiquitin Conjugating Enzyme"/>
    <property type="match status" value="1"/>
</dbReference>
<keyword evidence="3" id="KW-0808">Transferase</keyword>
<dbReference type="GO" id="GO:0007059">
    <property type="term" value="P:chromosome segregation"/>
    <property type="evidence" value="ECO:0007669"/>
    <property type="project" value="UniProtKB-KW"/>
</dbReference>
<dbReference type="GO" id="GO:0016604">
    <property type="term" value="C:nuclear body"/>
    <property type="evidence" value="ECO:0007669"/>
    <property type="project" value="UniProtKB-ARBA"/>
</dbReference>
<name>A0A8J5ZTI8_GALPY</name>
<feature type="compositionally biased region" description="Basic residues" evidence="17">
    <location>
        <begin position="80"/>
        <end position="95"/>
    </location>
</feature>
<dbReference type="PROSITE" id="PS50127">
    <property type="entry name" value="UBC_2"/>
    <property type="match status" value="1"/>
</dbReference>
<evidence type="ECO:0000256" key="2">
    <source>
        <dbReference type="ARBA" id="ARBA00004718"/>
    </source>
</evidence>
<dbReference type="AlphaFoldDB" id="A0A8J5ZTI8"/>
<evidence type="ECO:0000259" key="18">
    <source>
        <dbReference type="PROSITE" id="PS50127"/>
    </source>
</evidence>
<evidence type="ECO:0000313" key="19">
    <source>
        <dbReference type="EMBL" id="KAG8506357.1"/>
    </source>
</evidence>
<dbReference type="SMART" id="SM00212">
    <property type="entry name" value="UBCc"/>
    <property type="match status" value="1"/>
</dbReference>
<evidence type="ECO:0000256" key="15">
    <source>
        <dbReference type="ARBA" id="ARBA00044297"/>
    </source>
</evidence>
<feature type="region of interest" description="Disordered" evidence="17">
    <location>
        <begin position="441"/>
        <end position="485"/>
    </location>
</feature>
<evidence type="ECO:0000256" key="11">
    <source>
        <dbReference type="ARBA" id="ARBA00044243"/>
    </source>
</evidence>
<dbReference type="PANTHER" id="PTHR24067">
    <property type="entry name" value="UBIQUITIN-CONJUGATING ENZYME E2"/>
    <property type="match status" value="1"/>
</dbReference>
<comment type="caution">
    <text evidence="19">The sequence shown here is derived from an EMBL/GenBank/DDBJ whole genome shotgun (WGS) entry which is preliminary data.</text>
</comment>
<sequence length="735" mass="77085">RAPSGLPGRERGAGARRRSAGGGRRAAARAARSARRAAAAARGAGARRAAPAQAPPAGVLGALGLRAERAPEGSPETKERRRRRRRRRRLVRLVRRAAAAEVSGPAGRRRRGRAAGRGPAARGPRGRAGPGGPSLARGPGRARSWSRSWSASPEPPAGGGRGARLERAARGYRCRRGPAARSCTPRRDAARPSPARRAGGGRGRGASWGRILAAVRAEGARGAPGARCPAAALQVSELGRGATAPPTSASRWRQVGARAGRPGPPERGRSPPCAAPWIAPGRWGRSQATDGGVQAPTLPQAGRTWSVHLGGGGCRCPAGPPVTPSGAHGWCWRGCQGGFVVSEQLPAVCSHWSWAQVLGVQDSVLRLEGSGPQAPSAFACLSPAFRGRLAGQRPPAACAALAWGWAQTGLWRWGAGALEELASKGGVWVVMGLRASVEPGGLEATSGDAPPASQVQSQDGLLGRRCPRGRLSPAGPQVPPHSRGRLGLGAPMAGGSAACGPPPARPTCPVSTGVLAQSPAAKLGSRHPAGLPLSKSSCCRPPAPSSRASPDWALVPGQAWRGEPWSRLCPLFQGPSNMSGIALSRLAQERKAWRKDHPFGFVAVPTKNPDGTMNLMNWECAIPGKKGTPWEGGLFKLRMLFKDDYPSSPPKCKFEPPLFHPNVYPSGTVCLSILEEDKDWRPAITIKQILLGIQELLNEPNIQDPAQAEAYTIYCQNRVEYEKRVRAQAKKFAPS</sequence>
<dbReference type="GO" id="GO:0016925">
    <property type="term" value="P:protein sumoylation"/>
    <property type="evidence" value="ECO:0007669"/>
    <property type="project" value="UniProtKB-ARBA"/>
</dbReference>
<dbReference type="InterPro" id="IPR050113">
    <property type="entry name" value="Ub_conjugating_enzyme"/>
</dbReference>
<feature type="region of interest" description="Disordered" evidence="17">
    <location>
        <begin position="1"/>
        <end position="206"/>
    </location>
</feature>
<feature type="compositionally biased region" description="Low complexity" evidence="17">
    <location>
        <begin position="28"/>
        <end position="65"/>
    </location>
</feature>
<reference evidence="19" key="1">
    <citation type="journal article" date="2021" name="Evol. Appl.">
        <title>The genome of the Pyrenean desman and the effects of bottlenecks and inbreeding on the genomic landscape of an endangered species.</title>
        <authorList>
            <person name="Escoda L."/>
            <person name="Castresana J."/>
        </authorList>
    </citation>
    <scope>NUCLEOTIDE SEQUENCE</scope>
    <source>
        <strain evidence="19">IBE-C5619</strain>
    </source>
</reference>
<feature type="compositionally biased region" description="Basic and acidic residues" evidence="17">
    <location>
        <begin position="66"/>
        <end position="79"/>
    </location>
</feature>
<dbReference type="CDD" id="cd23798">
    <property type="entry name" value="UBCc_UBE2I"/>
    <property type="match status" value="1"/>
</dbReference>
<organism evidence="19 20">
    <name type="scientific">Galemys pyrenaicus</name>
    <name type="common">Iberian desman</name>
    <name type="synonym">Pyrenean desman</name>
    <dbReference type="NCBI Taxonomy" id="202257"/>
    <lineage>
        <taxon>Eukaryota</taxon>
        <taxon>Metazoa</taxon>
        <taxon>Chordata</taxon>
        <taxon>Craniata</taxon>
        <taxon>Vertebrata</taxon>
        <taxon>Euteleostomi</taxon>
        <taxon>Mammalia</taxon>
        <taxon>Eutheria</taxon>
        <taxon>Laurasiatheria</taxon>
        <taxon>Eulipotyphla</taxon>
        <taxon>Talpidae</taxon>
        <taxon>Galemys</taxon>
    </lineage>
</organism>
<dbReference type="PROSITE" id="PS00183">
    <property type="entry name" value="UBC_1"/>
    <property type="match status" value="1"/>
</dbReference>
<dbReference type="GO" id="GO:0019789">
    <property type="term" value="F:SUMO transferase activity"/>
    <property type="evidence" value="ECO:0007669"/>
    <property type="project" value="UniProtKB-ARBA"/>
</dbReference>
<accession>A0A8J5ZTI8</accession>
<evidence type="ECO:0000256" key="7">
    <source>
        <dbReference type="ARBA" id="ARBA00022840"/>
    </source>
</evidence>
<protein>
    <recommendedName>
        <fullName evidence="9">SUMO-conjugating enzyme UBC9</fullName>
    </recommendedName>
    <alternativeName>
        <fullName evidence="12">RING-type E3 SUMO transferase UBC9</fullName>
    </alternativeName>
    <alternativeName>
        <fullName evidence="10">SUMO-protein ligase</fullName>
    </alternativeName>
    <alternativeName>
        <fullName evidence="14">Ubiquitin carrier protein 9</fullName>
    </alternativeName>
    <alternativeName>
        <fullName evidence="15">Ubiquitin carrier protein I</fullName>
    </alternativeName>
    <alternativeName>
        <fullName evidence="11">Ubiquitin-conjugating enzyme E2 I</fullName>
    </alternativeName>
    <alternativeName>
        <fullName evidence="13">Ubiquitin-protein ligase I</fullName>
    </alternativeName>
</protein>
<evidence type="ECO:0000256" key="17">
    <source>
        <dbReference type="SAM" id="MobiDB-lite"/>
    </source>
</evidence>
<evidence type="ECO:0000256" key="8">
    <source>
        <dbReference type="ARBA" id="ARBA00023242"/>
    </source>
</evidence>
<evidence type="ECO:0000256" key="3">
    <source>
        <dbReference type="ARBA" id="ARBA00022679"/>
    </source>
</evidence>
<keyword evidence="7" id="KW-0067">ATP-binding</keyword>
<feature type="compositionally biased region" description="Low complexity" evidence="17">
    <location>
        <begin position="96"/>
        <end position="106"/>
    </location>
</feature>
<evidence type="ECO:0000256" key="13">
    <source>
        <dbReference type="ARBA" id="ARBA00044287"/>
    </source>
</evidence>
<evidence type="ECO:0000313" key="20">
    <source>
        <dbReference type="Proteomes" id="UP000700334"/>
    </source>
</evidence>
<evidence type="ECO:0000256" key="14">
    <source>
        <dbReference type="ARBA" id="ARBA00044296"/>
    </source>
</evidence>
<dbReference type="InterPro" id="IPR000608">
    <property type="entry name" value="UBC"/>
</dbReference>
<keyword evidence="4" id="KW-0547">Nucleotide-binding</keyword>
<dbReference type="Pfam" id="PF00179">
    <property type="entry name" value="UQ_con"/>
    <property type="match status" value="1"/>
</dbReference>
<dbReference type="GO" id="GO:0005524">
    <property type="term" value="F:ATP binding"/>
    <property type="evidence" value="ECO:0007669"/>
    <property type="project" value="UniProtKB-KW"/>
</dbReference>
<dbReference type="SUPFAM" id="SSF54495">
    <property type="entry name" value="UBC-like"/>
    <property type="match status" value="1"/>
</dbReference>
<dbReference type="EMBL" id="JAGFMF010012160">
    <property type="protein sequence ID" value="KAG8506357.1"/>
    <property type="molecule type" value="Genomic_DNA"/>
</dbReference>
<feature type="non-terminal residue" evidence="19">
    <location>
        <position position="1"/>
    </location>
</feature>
<dbReference type="OrthoDB" id="6600758at2759"/>
<evidence type="ECO:0000256" key="4">
    <source>
        <dbReference type="ARBA" id="ARBA00022741"/>
    </source>
</evidence>
<comment type="subcellular location">
    <subcellularLocation>
        <location evidence="1">Nucleus</location>
    </subcellularLocation>
</comment>
<feature type="region of interest" description="Disordered" evidence="17">
    <location>
        <begin position="240"/>
        <end position="297"/>
    </location>
</feature>
<feature type="compositionally biased region" description="Low complexity" evidence="17">
    <location>
        <begin position="133"/>
        <end position="152"/>
    </location>
</feature>
<evidence type="ECO:0000256" key="1">
    <source>
        <dbReference type="ARBA" id="ARBA00004123"/>
    </source>
</evidence>
<keyword evidence="8" id="KW-0539">Nucleus</keyword>
<feature type="active site" description="Glycyl thioester intermediate" evidence="16">
    <location>
        <position position="670"/>
    </location>
</feature>
<dbReference type="FunFam" id="3.10.110.10:FF:000013">
    <property type="entry name" value="SUMO-conjugating enzyme UBC9"/>
    <property type="match status" value="1"/>
</dbReference>
<feature type="domain" description="UBC core" evidence="18">
    <location>
        <begin position="581"/>
        <end position="734"/>
    </location>
</feature>
<comment type="pathway">
    <text evidence="2">Protein modification; protein sumoylation.</text>
</comment>
<evidence type="ECO:0000256" key="9">
    <source>
        <dbReference type="ARBA" id="ARBA00039165"/>
    </source>
</evidence>